<gene>
    <name evidence="1" type="ORF">WN48_02314</name>
</gene>
<evidence type="ECO:0000313" key="1">
    <source>
        <dbReference type="EMBL" id="OAD57186.1"/>
    </source>
</evidence>
<accession>A0A310SKH5</accession>
<proteinExistence type="predicted"/>
<reference evidence="1 2" key="1">
    <citation type="submission" date="2015-07" db="EMBL/GenBank/DDBJ databases">
        <title>The genome of Eufriesea mexicana.</title>
        <authorList>
            <person name="Pan H."/>
            <person name="Kapheim K."/>
        </authorList>
    </citation>
    <scope>NUCLEOTIDE SEQUENCE [LARGE SCALE GENOMIC DNA]</scope>
    <source>
        <strain evidence="1">0111107269</strain>
        <tissue evidence="1">Whole body</tissue>
    </source>
</reference>
<keyword evidence="2" id="KW-1185">Reference proteome</keyword>
<dbReference type="EMBL" id="KQ761662">
    <property type="protein sequence ID" value="OAD57186.1"/>
    <property type="molecule type" value="Genomic_DNA"/>
</dbReference>
<sequence length="75" mass="8654">MLPESKHPTWDRAIPCVIQQRESTLDNREQAPNFRSPVLLSYVSTFHDCFKEIYLDVSSETATLIFPDALVERAE</sequence>
<organism evidence="1 2">
    <name type="scientific">Eufriesea mexicana</name>
    <dbReference type="NCBI Taxonomy" id="516756"/>
    <lineage>
        <taxon>Eukaryota</taxon>
        <taxon>Metazoa</taxon>
        <taxon>Ecdysozoa</taxon>
        <taxon>Arthropoda</taxon>
        <taxon>Hexapoda</taxon>
        <taxon>Insecta</taxon>
        <taxon>Pterygota</taxon>
        <taxon>Neoptera</taxon>
        <taxon>Endopterygota</taxon>
        <taxon>Hymenoptera</taxon>
        <taxon>Apocrita</taxon>
        <taxon>Aculeata</taxon>
        <taxon>Apoidea</taxon>
        <taxon>Anthophila</taxon>
        <taxon>Apidae</taxon>
        <taxon>Eufriesea</taxon>
    </lineage>
</organism>
<name>A0A310SKH5_9HYME</name>
<dbReference type="AlphaFoldDB" id="A0A310SKH5"/>
<dbReference type="Proteomes" id="UP000250275">
    <property type="component" value="Unassembled WGS sequence"/>
</dbReference>
<evidence type="ECO:0000313" key="2">
    <source>
        <dbReference type="Proteomes" id="UP000250275"/>
    </source>
</evidence>
<protein>
    <submittedName>
        <fullName evidence="1">Uncharacterized protein</fullName>
    </submittedName>
</protein>